<gene>
    <name evidence="5" type="ORF">W822_03720</name>
</gene>
<evidence type="ECO:0000256" key="2">
    <source>
        <dbReference type="ARBA" id="ARBA00022723"/>
    </source>
</evidence>
<keyword evidence="3 5" id="KW-0456">Lyase</keyword>
<dbReference type="PANTHER" id="PTHR42738:SF7">
    <property type="entry name" value="HYDROXYMETHYLGLUTARYL-COA LYASE"/>
    <property type="match status" value="1"/>
</dbReference>
<proteinExistence type="inferred from homology"/>
<dbReference type="NCBIfam" id="NF004283">
    <property type="entry name" value="PRK05692.1"/>
    <property type="match status" value="1"/>
</dbReference>
<dbReference type="CDD" id="cd07938">
    <property type="entry name" value="DRE_TIM_HMGL"/>
    <property type="match status" value="1"/>
</dbReference>
<dbReference type="InterPro" id="IPR043594">
    <property type="entry name" value="HMGL"/>
</dbReference>
<comment type="similarity">
    <text evidence="1">Belongs to the HMG-CoA lyase family.</text>
</comment>
<dbReference type="GO" id="GO:0046872">
    <property type="term" value="F:metal ion binding"/>
    <property type="evidence" value="ECO:0007669"/>
    <property type="project" value="UniProtKB-KW"/>
</dbReference>
<dbReference type="HOGENOM" id="CLU_022138_3_2_4"/>
<accession>V8QXB0</accession>
<organism evidence="5 6">
    <name type="scientific">Advenella kashmirensis W13003</name>
    <dbReference type="NCBI Taxonomy" id="1424334"/>
    <lineage>
        <taxon>Bacteria</taxon>
        <taxon>Pseudomonadati</taxon>
        <taxon>Pseudomonadota</taxon>
        <taxon>Betaproteobacteria</taxon>
        <taxon>Burkholderiales</taxon>
        <taxon>Alcaligenaceae</taxon>
    </lineage>
</organism>
<dbReference type="Pfam" id="PF00682">
    <property type="entry name" value="HMGL-like"/>
    <property type="match status" value="1"/>
</dbReference>
<dbReference type="AlphaFoldDB" id="V8QXB0"/>
<dbReference type="RefSeq" id="WP_024003810.1">
    <property type="nucleotide sequence ID" value="NZ_KI650979.1"/>
</dbReference>
<dbReference type="SUPFAM" id="SSF51569">
    <property type="entry name" value="Aldolase"/>
    <property type="match status" value="1"/>
</dbReference>
<dbReference type="eggNOG" id="COG0119">
    <property type="taxonomic scope" value="Bacteria"/>
</dbReference>
<evidence type="ECO:0000259" key="4">
    <source>
        <dbReference type="PROSITE" id="PS50991"/>
    </source>
</evidence>
<evidence type="ECO:0000313" key="5">
    <source>
        <dbReference type="EMBL" id="ETF04287.1"/>
    </source>
</evidence>
<dbReference type="EMBL" id="AYXT01000001">
    <property type="protein sequence ID" value="ETF04287.1"/>
    <property type="molecule type" value="Genomic_DNA"/>
</dbReference>
<feature type="domain" description="Pyruvate carboxyltransferase" evidence="4">
    <location>
        <begin position="8"/>
        <end position="285"/>
    </location>
</feature>
<dbReference type="GO" id="GO:0046951">
    <property type="term" value="P:ketone body biosynthetic process"/>
    <property type="evidence" value="ECO:0007669"/>
    <property type="project" value="TreeGrafter"/>
</dbReference>
<comment type="caution">
    <text evidence="5">The sequence shown here is derived from an EMBL/GenBank/DDBJ whole genome shotgun (WGS) entry which is preliminary data.</text>
</comment>
<keyword evidence="2" id="KW-0479">Metal-binding</keyword>
<name>V8QXB0_9BURK</name>
<dbReference type="InterPro" id="IPR000891">
    <property type="entry name" value="PYR_CT"/>
</dbReference>
<keyword evidence="6" id="KW-1185">Reference proteome</keyword>
<dbReference type="Proteomes" id="UP000018733">
    <property type="component" value="Unassembled WGS sequence"/>
</dbReference>
<evidence type="ECO:0000256" key="3">
    <source>
        <dbReference type="ARBA" id="ARBA00023239"/>
    </source>
</evidence>
<dbReference type="STRING" id="1424334.W822_03720"/>
<dbReference type="PANTHER" id="PTHR42738">
    <property type="entry name" value="HYDROXYMETHYLGLUTARYL-COA LYASE"/>
    <property type="match status" value="1"/>
</dbReference>
<dbReference type="OrthoDB" id="9784013at2"/>
<evidence type="ECO:0000256" key="1">
    <source>
        <dbReference type="ARBA" id="ARBA00009405"/>
    </source>
</evidence>
<dbReference type="GO" id="GO:0004419">
    <property type="term" value="F:hydroxymethylglutaryl-CoA lyase activity"/>
    <property type="evidence" value="ECO:0007669"/>
    <property type="project" value="TreeGrafter"/>
</dbReference>
<protein>
    <submittedName>
        <fullName evidence="5">Hydroxymethylglutaryl-CoA lyase</fullName>
    </submittedName>
</protein>
<dbReference type="PATRIC" id="fig|1424334.3.peg.748"/>
<dbReference type="PROSITE" id="PS50991">
    <property type="entry name" value="PYR_CT"/>
    <property type="match status" value="1"/>
</dbReference>
<reference evidence="5 6" key="1">
    <citation type="journal article" date="2014" name="Genome Announc.">
        <title>Draft Genome Sequence of Advenella kashmirensis Strain W13003, a Polycyclic Aromatic Hydrocarbon-Degrading Bacterium.</title>
        <authorList>
            <person name="Wang X."/>
            <person name="Jin D."/>
            <person name="Zhou L."/>
            <person name="Wu L."/>
            <person name="An W."/>
            <person name="Zhao L."/>
        </authorList>
    </citation>
    <scope>NUCLEOTIDE SEQUENCE [LARGE SCALE GENOMIC DNA]</scope>
    <source>
        <strain evidence="5 6">W13003</strain>
    </source>
</reference>
<evidence type="ECO:0000313" key="6">
    <source>
        <dbReference type="Proteomes" id="UP000018733"/>
    </source>
</evidence>
<dbReference type="GO" id="GO:0006552">
    <property type="term" value="P:L-leucine catabolic process"/>
    <property type="evidence" value="ECO:0007669"/>
    <property type="project" value="TreeGrafter"/>
</dbReference>
<sequence length="313" mass="33627">MSNLPKQVYISEEGPREGFQIEKGPIPTADKVRFVEALAETGLKEVQCVSFVSPTRVPSMADAEKVAATINQKSGVRYTGLWLNKHGLLRAQATPLDPMAWVGLYASETFSVNNQGKGTADLIASQRAVLTYLVEQAIPLEFGIIMTAFGCNFEGDITIGRVLEQVDRLQSLVAEFNLHLPVLKLADTVGWANPDRVMRVIGAIRDKYPEQRLGLHLHDTRGTAMANAFAGLQMGVDSFDSSCAGLGGCPFAGHAGAAGNICTEDLAFMCEEMGISTGLDLDALVACAHLAEEIVGHPLPGKLMRGGTLTHFR</sequence>
<dbReference type="InterPro" id="IPR013785">
    <property type="entry name" value="Aldolase_TIM"/>
</dbReference>
<dbReference type="Gene3D" id="3.20.20.70">
    <property type="entry name" value="Aldolase class I"/>
    <property type="match status" value="1"/>
</dbReference>